<feature type="domain" description="Histidine kinase" evidence="8">
    <location>
        <begin position="298"/>
        <end position="516"/>
    </location>
</feature>
<evidence type="ECO:0000256" key="2">
    <source>
        <dbReference type="ARBA" id="ARBA00012438"/>
    </source>
</evidence>
<keyword evidence="4" id="KW-0808">Transferase</keyword>
<feature type="region of interest" description="Disordered" evidence="7">
    <location>
        <begin position="86"/>
        <end position="106"/>
    </location>
</feature>
<dbReference type="AlphaFoldDB" id="A0A7C3PC50"/>
<gene>
    <name evidence="9" type="ORF">ENR64_01965</name>
</gene>
<dbReference type="GO" id="GO:0009927">
    <property type="term" value="F:histidine phosphotransfer kinase activity"/>
    <property type="evidence" value="ECO:0007669"/>
    <property type="project" value="TreeGrafter"/>
</dbReference>
<dbReference type="InterPro" id="IPR005467">
    <property type="entry name" value="His_kinase_dom"/>
</dbReference>
<name>A0A7C3PC50_9CYAN</name>
<dbReference type="FunFam" id="3.30.565.10:FF:000006">
    <property type="entry name" value="Sensor histidine kinase WalK"/>
    <property type="match status" value="1"/>
</dbReference>
<protein>
    <recommendedName>
        <fullName evidence="2">histidine kinase</fullName>
        <ecNumber evidence="2">2.7.13.3</ecNumber>
    </recommendedName>
</protein>
<dbReference type="PANTHER" id="PTHR43047">
    <property type="entry name" value="TWO-COMPONENT HISTIDINE PROTEIN KINASE"/>
    <property type="match status" value="1"/>
</dbReference>
<dbReference type="SUPFAM" id="SSF55874">
    <property type="entry name" value="ATPase domain of HSP90 chaperone/DNA topoisomerase II/histidine kinase"/>
    <property type="match status" value="1"/>
</dbReference>
<dbReference type="InterPro" id="IPR003594">
    <property type="entry name" value="HATPase_dom"/>
</dbReference>
<dbReference type="Gene3D" id="1.10.287.130">
    <property type="match status" value="1"/>
</dbReference>
<dbReference type="SUPFAM" id="SSF47384">
    <property type="entry name" value="Homodimeric domain of signal transducing histidine kinase"/>
    <property type="match status" value="1"/>
</dbReference>
<dbReference type="SMART" id="SM00388">
    <property type="entry name" value="HisKA"/>
    <property type="match status" value="1"/>
</dbReference>
<dbReference type="Pfam" id="PF00512">
    <property type="entry name" value="HisKA"/>
    <property type="match status" value="1"/>
</dbReference>
<dbReference type="Pfam" id="PF10069">
    <property type="entry name" value="DICT"/>
    <property type="match status" value="1"/>
</dbReference>
<evidence type="ECO:0000256" key="1">
    <source>
        <dbReference type="ARBA" id="ARBA00000085"/>
    </source>
</evidence>
<sequence length="521" mass="57680">MQTSAPLPGSLFELIVNRQPAQTVTSVSPPTFKSLVSSLIGLLVERQIPAFVWAKLPRNEIWQEELQRYSQIPDLSQVIYSLKSSSEEDASEEGQETSAATRANLADKSNHADSNITYLRIPGANTLRREYLLFIWSKEIQVAVVARRIRLRRGVMDSSSVADMESIAGDPTIEESSDKKQVLDLLTVFGADAVRNLLNDLQRLLLPTIPAKSTTSDDELATLASRLDTWNAQINTIAPEPIQPLLLSTLLARHLHQQDENSQRATLYRKQAEQAEFLQVQNEELMNAVRFKDDFLSNIGQELRTPLTTIKTALTLLSSPSLRPPQRQRYMDLIAKECDRQSSLITSILELVQINQAAKAASIEPLRLSEIVPGVVSTYQPLAEEKGVMLAYTIPEELPAIASVNAWVKQIVIHLLHNGIKFTPRGGQVWVRARHQDPDSVQLEIRDTGIGIPGNEVPKIFERFYRVRQTSAEDSGGAGLGLTIVQQLLIHCGGSINVKSRPGEGSIFTVSLPVYKSSASG</sequence>
<dbReference type="CDD" id="cd00075">
    <property type="entry name" value="HATPase"/>
    <property type="match status" value="1"/>
</dbReference>
<organism evidence="9">
    <name type="scientific">Oscillatoriales cyanobacterium SpSt-418</name>
    <dbReference type="NCBI Taxonomy" id="2282169"/>
    <lineage>
        <taxon>Bacteria</taxon>
        <taxon>Bacillati</taxon>
        <taxon>Cyanobacteriota</taxon>
        <taxon>Cyanophyceae</taxon>
        <taxon>Oscillatoriophycideae</taxon>
        <taxon>Oscillatoriales</taxon>
    </lineage>
</organism>
<comment type="caution">
    <text evidence="9">The sequence shown here is derived from an EMBL/GenBank/DDBJ whole genome shotgun (WGS) entry which is preliminary data.</text>
</comment>
<proteinExistence type="predicted"/>
<evidence type="ECO:0000256" key="5">
    <source>
        <dbReference type="ARBA" id="ARBA00022777"/>
    </source>
</evidence>
<evidence type="ECO:0000259" key="8">
    <source>
        <dbReference type="PROSITE" id="PS50109"/>
    </source>
</evidence>
<keyword evidence="6" id="KW-0902">Two-component regulatory system</keyword>
<dbReference type="PROSITE" id="PS50109">
    <property type="entry name" value="HIS_KIN"/>
    <property type="match status" value="1"/>
</dbReference>
<keyword evidence="3" id="KW-0597">Phosphoprotein</keyword>
<reference evidence="9" key="1">
    <citation type="journal article" date="2020" name="mSystems">
        <title>Genome- and Community-Level Interaction Insights into Carbon Utilization and Element Cycling Functions of Hydrothermarchaeota in Hydrothermal Sediment.</title>
        <authorList>
            <person name="Zhou Z."/>
            <person name="Liu Y."/>
            <person name="Xu W."/>
            <person name="Pan J."/>
            <person name="Luo Z.H."/>
            <person name="Li M."/>
        </authorList>
    </citation>
    <scope>NUCLEOTIDE SEQUENCE [LARGE SCALE GENOMIC DNA]</scope>
    <source>
        <strain evidence="9">SpSt-418</strain>
    </source>
</reference>
<evidence type="ECO:0000256" key="3">
    <source>
        <dbReference type="ARBA" id="ARBA00022553"/>
    </source>
</evidence>
<keyword evidence="5 9" id="KW-0418">Kinase</keyword>
<dbReference type="EC" id="2.7.13.3" evidence="2"/>
<accession>A0A7C3PC50</accession>
<evidence type="ECO:0000256" key="4">
    <source>
        <dbReference type="ARBA" id="ARBA00022679"/>
    </source>
</evidence>
<dbReference type="InterPro" id="IPR003661">
    <property type="entry name" value="HisK_dim/P_dom"/>
</dbReference>
<evidence type="ECO:0000256" key="7">
    <source>
        <dbReference type="SAM" id="MobiDB-lite"/>
    </source>
</evidence>
<dbReference type="GO" id="GO:0000155">
    <property type="term" value="F:phosphorelay sensor kinase activity"/>
    <property type="evidence" value="ECO:0007669"/>
    <property type="project" value="InterPro"/>
</dbReference>
<dbReference type="CDD" id="cd00082">
    <property type="entry name" value="HisKA"/>
    <property type="match status" value="1"/>
</dbReference>
<dbReference type="SMART" id="SM00387">
    <property type="entry name" value="HATPase_c"/>
    <property type="match status" value="1"/>
</dbReference>
<evidence type="ECO:0000313" key="9">
    <source>
        <dbReference type="EMBL" id="HFM96533.1"/>
    </source>
</evidence>
<dbReference type="InterPro" id="IPR019278">
    <property type="entry name" value="DICT_dom"/>
</dbReference>
<dbReference type="Gene3D" id="3.30.565.10">
    <property type="entry name" value="Histidine kinase-like ATPase, C-terminal domain"/>
    <property type="match status" value="1"/>
</dbReference>
<dbReference type="InterPro" id="IPR004358">
    <property type="entry name" value="Sig_transdc_His_kin-like_C"/>
</dbReference>
<dbReference type="GO" id="GO:0005886">
    <property type="term" value="C:plasma membrane"/>
    <property type="evidence" value="ECO:0007669"/>
    <property type="project" value="TreeGrafter"/>
</dbReference>
<dbReference type="Pfam" id="PF02518">
    <property type="entry name" value="HATPase_c"/>
    <property type="match status" value="1"/>
</dbReference>
<comment type="catalytic activity">
    <reaction evidence="1">
        <text>ATP + protein L-histidine = ADP + protein N-phospho-L-histidine.</text>
        <dbReference type="EC" id="2.7.13.3"/>
    </reaction>
</comment>
<dbReference type="InterPro" id="IPR036890">
    <property type="entry name" value="HATPase_C_sf"/>
</dbReference>
<evidence type="ECO:0000256" key="6">
    <source>
        <dbReference type="ARBA" id="ARBA00023012"/>
    </source>
</evidence>
<dbReference type="PRINTS" id="PR00344">
    <property type="entry name" value="BCTRLSENSOR"/>
</dbReference>
<dbReference type="InterPro" id="IPR036097">
    <property type="entry name" value="HisK_dim/P_sf"/>
</dbReference>
<dbReference type="PANTHER" id="PTHR43047:SF72">
    <property type="entry name" value="OSMOSENSING HISTIDINE PROTEIN KINASE SLN1"/>
    <property type="match status" value="1"/>
</dbReference>
<dbReference type="EMBL" id="DSRU01000028">
    <property type="protein sequence ID" value="HFM96533.1"/>
    <property type="molecule type" value="Genomic_DNA"/>
</dbReference>